<feature type="compositionally biased region" description="Gly residues" evidence="1">
    <location>
        <begin position="155"/>
        <end position="169"/>
    </location>
</feature>
<feature type="compositionally biased region" description="Low complexity" evidence="1">
    <location>
        <begin position="145"/>
        <end position="154"/>
    </location>
</feature>
<feature type="compositionally biased region" description="Polar residues" evidence="1">
    <location>
        <begin position="649"/>
        <end position="661"/>
    </location>
</feature>
<feature type="region of interest" description="Disordered" evidence="1">
    <location>
        <begin position="811"/>
        <end position="833"/>
    </location>
</feature>
<feature type="compositionally biased region" description="Low complexity" evidence="1">
    <location>
        <begin position="634"/>
        <end position="643"/>
    </location>
</feature>
<feature type="region of interest" description="Disordered" evidence="1">
    <location>
        <begin position="855"/>
        <end position="880"/>
    </location>
</feature>
<comment type="caution">
    <text evidence="2">The sequence shown here is derived from an EMBL/GenBank/DDBJ whole genome shotgun (WGS) entry which is preliminary data.</text>
</comment>
<feature type="compositionally biased region" description="Basic and acidic residues" evidence="1">
    <location>
        <begin position="505"/>
        <end position="517"/>
    </location>
</feature>
<organism evidence="2 3">
    <name type="scientific">Sporothrix epigloea</name>
    <dbReference type="NCBI Taxonomy" id="1892477"/>
    <lineage>
        <taxon>Eukaryota</taxon>
        <taxon>Fungi</taxon>
        <taxon>Dikarya</taxon>
        <taxon>Ascomycota</taxon>
        <taxon>Pezizomycotina</taxon>
        <taxon>Sordariomycetes</taxon>
        <taxon>Sordariomycetidae</taxon>
        <taxon>Ophiostomatales</taxon>
        <taxon>Ophiostomataceae</taxon>
        <taxon>Sporothrix</taxon>
    </lineage>
</organism>
<feature type="compositionally biased region" description="Polar residues" evidence="1">
    <location>
        <begin position="120"/>
        <end position="130"/>
    </location>
</feature>
<feature type="compositionally biased region" description="Polar residues" evidence="1">
    <location>
        <begin position="226"/>
        <end position="237"/>
    </location>
</feature>
<reference evidence="2 3" key="1">
    <citation type="submission" date="2024-01" db="EMBL/GenBank/DDBJ databases">
        <authorList>
            <person name="Allen C."/>
            <person name="Tagirdzhanova G."/>
        </authorList>
    </citation>
    <scope>NUCLEOTIDE SEQUENCE [LARGE SCALE GENOMIC DNA]</scope>
    <source>
        <strain evidence="2 3">CBS 119000</strain>
    </source>
</reference>
<gene>
    <name evidence="2" type="ORF">SEPCBS119000_003919</name>
</gene>
<evidence type="ECO:0000313" key="2">
    <source>
        <dbReference type="EMBL" id="CAK7270110.1"/>
    </source>
</evidence>
<dbReference type="Proteomes" id="UP001642502">
    <property type="component" value="Unassembled WGS sequence"/>
</dbReference>
<accession>A0ABP0DPE1</accession>
<feature type="compositionally biased region" description="Acidic residues" evidence="1">
    <location>
        <begin position="53"/>
        <end position="67"/>
    </location>
</feature>
<sequence length="1071" mass="109861">MADGTYGSPFYQGSISAAGGSAPANKFATNINRNKTRKWVDAKKINYDGSGWGDEDEDEEDGGADEEMPARMPPNAPTQPQHHHQPWRQASPGPANMTVPRTAQIRATSPGTPSAVASPRSGSQPPSGANSPWGMGSKSPLGSRGQSPAGAASIGPGGLGNARGLGGPLGPRNMSPPATGGGAKGPVGLHGDYDSSFGPFKHPVTLNEPSPSIAADESTQRGRSEQPGTTATSTSNPPSLPAATDTNAHPSIPSSDNNIENVTTAESVAQPLPQHKPQDSVGSISSVADDAANDRRYSASPKLPNIARFSTFSPELLFGGSADAPPMPSIPDSPAADTFSMEEPASTSAVAAPMSTDTATERGESTSRDASPLPASSTGNVPVGDARVPADATLSPVHAPTSELSTEEESGVAAGSDKSSVGGVQAAPDLTSAEADAGAGQHADLTSAKPVLNPDPTIAPLNPYRLSGIAPFMPPPVKTPAGPRDMQRTPTMSTMDTPTSTTDSPVKESDVLREEIIRTLSPARMTVSEDSMDGTVTAATDSKVRKEADDESGADATVAAARTEDPVAARFQGEDQINTEHVRSMTGDSTYLQNVYDDYLTREGAPDEIDSAAGQPLSDLPVADAGGPAGAGASGATAFGSVADVHTSDPPTSLPEPQQTVAPVLSPSPGPDLGFVPGAFPGSNIPTPAATQPVPVQAPELRRRFSWETEPEVEQLSTVPAAAAAAVAAHGVSSLPSQQHRTQQQQQAATTAADIRTQSPPTASAEPQSGAPMPIGIPLETRGDLGVSAPADANSTVSAAATSAAGPDVVASAGIDTSGGPTVESQERPESNLVLRPQAQAPVRSMLDVGHDSLQQVPTQEEQQPDNRISTVDSAQSDTSLTLSATNPLSASQTQPHDALVVEPGTVPSLQADQSAPEGAVRTANPALFGSADTGNAQFLTLRQCMAFDQHHERMAKLAETRHEFAVADSGLSSWLQYMTSTPEYSHAAYVPLFENQANASGSQGLSTSASRPVAAVAATISRVPHHVHVAVPSSTQITNKSKEIFSVATGKAGKGLQALRKKGFHKKSPN</sequence>
<protein>
    <submittedName>
        <fullName evidence="2">Uncharacterized protein</fullName>
    </submittedName>
</protein>
<feature type="region of interest" description="Disordered" evidence="1">
    <location>
        <begin position="602"/>
        <end position="790"/>
    </location>
</feature>
<proteinExistence type="predicted"/>
<feature type="compositionally biased region" description="Low complexity" evidence="1">
    <location>
        <begin position="738"/>
        <end position="758"/>
    </location>
</feature>
<feature type="compositionally biased region" description="Polar residues" evidence="1">
    <location>
        <begin position="244"/>
        <end position="267"/>
    </location>
</feature>
<name>A0ABP0DPE1_9PEZI</name>
<keyword evidence="3" id="KW-1185">Reference proteome</keyword>
<feature type="region of interest" description="Disordered" evidence="1">
    <location>
        <begin position="1"/>
        <end position="585"/>
    </location>
</feature>
<feature type="compositionally biased region" description="Low complexity" evidence="1">
    <location>
        <begin position="686"/>
        <end position="699"/>
    </location>
</feature>
<feature type="compositionally biased region" description="Low complexity" evidence="1">
    <location>
        <begin position="489"/>
        <end position="504"/>
    </location>
</feature>
<dbReference type="EMBL" id="CAWUON010000055">
    <property type="protein sequence ID" value="CAK7270110.1"/>
    <property type="molecule type" value="Genomic_DNA"/>
</dbReference>
<feature type="compositionally biased region" description="Low complexity" evidence="1">
    <location>
        <begin position="13"/>
        <end position="22"/>
    </location>
</feature>
<feature type="compositionally biased region" description="Polar residues" evidence="1">
    <location>
        <begin position="99"/>
        <end position="112"/>
    </location>
</feature>
<evidence type="ECO:0000313" key="3">
    <source>
        <dbReference type="Proteomes" id="UP001642502"/>
    </source>
</evidence>
<evidence type="ECO:0000256" key="1">
    <source>
        <dbReference type="SAM" id="MobiDB-lite"/>
    </source>
</evidence>